<evidence type="ECO:0000313" key="1">
    <source>
        <dbReference type="EMBL" id="XAM17229.1"/>
    </source>
</evidence>
<protein>
    <submittedName>
        <fullName evidence="1">Uncharacterized protein</fullName>
    </submittedName>
</protein>
<organism evidence="1 2">
    <name type="scientific">Helicobacter mastomyrinus</name>
    <dbReference type="NCBI Taxonomy" id="287948"/>
    <lineage>
        <taxon>Bacteria</taxon>
        <taxon>Pseudomonadati</taxon>
        <taxon>Campylobacterota</taxon>
        <taxon>Epsilonproteobacteria</taxon>
        <taxon>Campylobacterales</taxon>
        <taxon>Helicobacteraceae</taxon>
        <taxon>Helicobacter</taxon>
    </lineage>
</organism>
<evidence type="ECO:0000313" key="2">
    <source>
        <dbReference type="Proteomes" id="UP001434737"/>
    </source>
</evidence>
<reference evidence="1 2" key="1">
    <citation type="submission" date="2024-02" db="EMBL/GenBank/DDBJ databases">
        <title>Genome and pathogenicity analysis of Helicobacter mastomyrinus isolated from mice.</title>
        <authorList>
            <person name="Zhu L."/>
        </authorList>
    </citation>
    <scope>NUCLEOTIDE SEQUENCE [LARGE SCALE GENOMIC DNA]</scope>
    <source>
        <strain evidence="1 2">Hm-17</strain>
    </source>
</reference>
<name>A0ABZ3F4B4_9HELI</name>
<keyword evidence="2" id="KW-1185">Reference proteome</keyword>
<proteinExistence type="predicted"/>
<dbReference type="RefSeq" id="WP_300447247.1">
    <property type="nucleotide sequence ID" value="NZ_CP145316.1"/>
</dbReference>
<dbReference type="Proteomes" id="UP001434737">
    <property type="component" value="Chromosome"/>
</dbReference>
<sequence length="44" mass="5045">MANILYSLIASKPMPESQVPEQIINYEINDINGWLSPRSYESTM</sequence>
<dbReference type="EMBL" id="CP145316">
    <property type="protein sequence ID" value="XAM17229.1"/>
    <property type="molecule type" value="Genomic_DNA"/>
</dbReference>
<gene>
    <name evidence="1" type="ORF">V3I05_05930</name>
</gene>
<accession>A0ABZ3F4B4</accession>